<dbReference type="EMBL" id="CP103166">
    <property type="protein sequence ID" value="UVQ96505.1"/>
    <property type="molecule type" value="Genomic_DNA"/>
</dbReference>
<name>A0AA94YBN1_9BACE</name>
<protein>
    <submittedName>
        <fullName evidence="1">Uncharacterized protein</fullName>
    </submittedName>
</protein>
<reference evidence="1" key="1">
    <citation type="submission" date="2022-08" db="EMBL/GenBank/DDBJ databases">
        <title>Genome Sequencing of Bacteroides fragilis Group Isolates with Nanopore Technology.</title>
        <authorList>
            <person name="Tisza M.J."/>
            <person name="Smith D."/>
            <person name="Dekker J.P."/>
        </authorList>
    </citation>
    <scope>NUCLEOTIDE SEQUENCE</scope>
    <source>
        <strain evidence="1">BFG-474</strain>
    </source>
</reference>
<evidence type="ECO:0000313" key="2">
    <source>
        <dbReference type="Proteomes" id="UP001060260"/>
    </source>
</evidence>
<dbReference type="RefSeq" id="WP_007748797.1">
    <property type="nucleotide sequence ID" value="NZ_CABMOQ010000008.1"/>
</dbReference>
<proteinExistence type="predicted"/>
<dbReference type="GeneID" id="92990429"/>
<evidence type="ECO:0000313" key="1">
    <source>
        <dbReference type="EMBL" id="UVQ96505.1"/>
    </source>
</evidence>
<gene>
    <name evidence="1" type="ORF">NXW23_19735</name>
</gene>
<organism evidence="1 2">
    <name type="scientific">Bacteroides caccae</name>
    <dbReference type="NCBI Taxonomy" id="47678"/>
    <lineage>
        <taxon>Bacteria</taxon>
        <taxon>Pseudomonadati</taxon>
        <taxon>Bacteroidota</taxon>
        <taxon>Bacteroidia</taxon>
        <taxon>Bacteroidales</taxon>
        <taxon>Bacteroidaceae</taxon>
        <taxon>Bacteroides</taxon>
    </lineage>
</organism>
<accession>A0AA94YBN1</accession>
<dbReference type="Proteomes" id="UP001060260">
    <property type="component" value="Chromosome"/>
</dbReference>
<dbReference type="AlphaFoldDB" id="A0AA94YBN1"/>
<sequence length="55" mass="6269">MAGIVMDSQQLSGDEKIFIKGYLNPLYPSEECVTHEPVVFYIREKNPAKRAFPNP</sequence>